<name>A0AAV4M978_CAEEX</name>
<accession>A0AAV4M978</accession>
<evidence type="ECO:0000313" key="1">
    <source>
        <dbReference type="EMBL" id="GIX68385.1"/>
    </source>
</evidence>
<proteinExistence type="predicted"/>
<sequence>MFSLVVEHSSRQMAPTYSNTTTCVCVGYNHFDNSDRAEGKDGVKPVASSRKLTYFLCETGKKIGELIITIKRMNDMGRVGREQRGEREREDGI</sequence>
<dbReference type="Proteomes" id="UP001054945">
    <property type="component" value="Unassembled WGS sequence"/>
</dbReference>
<reference evidence="1 2" key="1">
    <citation type="submission" date="2021-06" db="EMBL/GenBank/DDBJ databases">
        <title>Caerostris extrusa draft genome.</title>
        <authorList>
            <person name="Kono N."/>
            <person name="Arakawa K."/>
        </authorList>
    </citation>
    <scope>NUCLEOTIDE SEQUENCE [LARGE SCALE GENOMIC DNA]</scope>
</reference>
<dbReference type="EMBL" id="BPLR01001960">
    <property type="protein sequence ID" value="GIX68385.1"/>
    <property type="molecule type" value="Genomic_DNA"/>
</dbReference>
<evidence type="ECO:0000313" key="2">
    <source>
        <dbReference type="Proteomes" id="UP001054945"/>
    </source>
</evidence>
<protein>
    <submittedName>
        <fullName evidence="1">Uncharacterized protein</fullName>
    </submittedName>
</protein>
<comment type="caution">
    <text evidence="1">The sequence shown here is derived from an EMBL/GenBank/DDBJ whole genome shotgun (WGS) entry which is preliminary data.</text>
</comment>
<keyword evidence="2" id="KW-1185">Reference proteome</keyword>
<gene>
    <name evidence="1" type="ORF">CEXT_162531</name>
</gene>
<organism evidence="1 2">
    <name type="scientific">Caerostris extrusa</name>
    <name type="common">Bark spider</name>
    <name type="synonym">Caerostris bankana</name>
    <dbReference type="NCBI Taxonomy" id="172846"/>
    <lineage>
        <taxon>Eukaryota</taxon>
        <taxon>Metazoa</taxon>
        <taxon>Ecdysozoa</taxon>
        <taxon>Arthropoda</taxon>
        <taxon>Chelicerata</taxon>
        <taxon>Arachnida</taxon>
        <taxon>Araneae</taxon>
        <taxon>Araneomorphae</taxon>
        <taxon>Entelegynae</taxon>
        <taxon>Araneoidea</taxon>
        <taxon>Araneidae</taxon>
        <taxon>Caerostris</taxon>
    </lineage>
</organism>
<dbReference type="AlphaFoldDB" id="A0AAV4M978"/>